<dbReference type="Gene3D" id="3.20.20.140">
    <property type="entry name" value="Metal-dependent hydrolases"/>
    <property type="match status" value="1"/>
</dbReference>
<accession>A0A645FMX9</accession>
<proteinExistence type="predicted"/>
<name>A0A645FMX9_9ZZZZ</name>
<organism evidence="1">
    <name type="scientific">bioreactor metagenome</name>
    <dbReference type="NCBI Taxonomy" id="1076179"/>
    <lineage>
        <taxon>unclassified sequences</taxon>
        <taxon>metagenomes</taxon>
        <taxon>ecological metagenomes</taxon>
    </lineage>
</organism>
<gene>
    <name evidence="1" type="ORF">SDC9_162355</name>
</gene>
<comment type="caution">
    <text evidence="1">The sequence shown here is derived from an EMBL/GenBank/DDBJ whole genome shotgun (WGS) entry which is preliminary data.</text>
</comment>
<protein>
    <recommendedName>
        <fullName evidence="2">Histidinol-phosphatase</fullName>
    </recommendedName>
</protein>
<dbReference type="AlphaFoldDB" id="A0A645FMX9"/>
<dbReference type="SUPFAM" id="SSF89550">
    <property type="entry name" value="PHP domain-like"/>
    <property type="match status" value="1"/>
</dbReference>
<reference evidence="1" key="1">
    <citation type="submission" date="2019-08" db="EMBL/GenBank/DDBJ databases">
        <authorList>
            <person name="Kucharzyk K."/>
            <person name="Murdoch R.W."/>
            <person name="Higgins S."/>
            <person name="Loffler F."/>
        </authorList>
    </citation>
    <scope>NUCLEOTIDE SEQUENCE</scope>
</reference>
<evidence type="ECO:0000313" key="1">
    <source>
        <dbReference type="EMBL" id="MPN15026.1"/>
    </source>
</evidence>
<dbReference type="EMBL" id="VSSQ01061733">
    <property type="protein sequence ID" value="MPN15026.1"/>
    <property type="molecule type" value="Genomic_DNA"/>
</dbReference>
<evidence type="ECO:0008006" key="2">
    <source>
        <dbReference type="Google" id="ProtNLM"/>
    </source>
</evidence>
<sequence>MFKILREKGRGIELNTSGMRQKLGEPMPPVSLLKLYRDCGGEIVTVGSDAHRSCDVGKGIPQGYDMLKEAGFSYVTIYKQRKPEFIRLK</sequence>
<dbReference type="InterPro" id="IPR016195">
    <property type="entry name" value="Pol/histidinol_Pase-like"/>
</dbReference>